<keyword evidence="1" id="KW-0805">Transcription regulation</keyword>
<dbReference type="PRINTS" id="PR00455">
    <property type="entry name" value="HTHTETR"/>
</dbReference>
<dbReference type="AlphaFoldDB" id="A0A840PCP7"/>
<gene>
    <name evidence="7" type="ORF">HNP84_004681</name>
</gene>
<protein>
    <submittedName>
        <fullName evidence="7">AcrR family transcriptional regulator</fullName>
    </submittedName>
</protein>
<organism evidence="7 8">
    <name type="scientific">Thermocatellispora tengchongensis</name>
    <dbReference type="NCBI Taxonomy" id="1073253"/>
    <lineage>
        <taxon>Bacteria</taxon>
        <taxon>Bacillati</taxon>
        <taxon>Actinomycetota</taxon>
        <taxon>Actinomycetes</taxon>
        <taxon>Streptosporangiales</taxon>
        <taxon>Streptosporangiaceae</taxon>
        <taxon>Thermocatellispora</taxon>
    </lineage>
</organism>
<proteinExistence type="predicted"/>
<keyword evidence="3" id="KW-0804">Transcription</keyword>
<dbReference type="InterPro" id="IPR009057">
    <property type="entry name" value="Homeodomain-like_sf"/>
</dbReference>
<reference evidence="7 8" key="1">
    <citation type="submission" date="2020-08" db="EMBL/GenBank/DDBJ databases">
        <title>Genomic Encyclopedia of Type Strains, Phase IV (KMG-IV): sequencing the most valuable type-strain genomes for metagenomic binning, comparative biology and taxonomic classification.</title>
        <authorList>
            <person name="Goeker M."/>
        </authorList>
    </citation>
    <scope>NUCLEOTIDE SEQUENCE [LARGE SCALE GENOMIC DNA]</scope>
    <source>
        <strain evidence="7 8">DSM 45615</strain>
    </source>
</reference>
<keyword evidence="2 4" id="KW-0238">DNA-binding</keyword>
<evidence type="ECO:0000259" key="6">
    <source>
        <dbReference type="PROSITE" id="PS50977"/>
    </source>
</evidence>
<dbReference type="InterPro" id="IPR050109">
    <property type="entry name" value="HTH-type_TetR-like_transc_reg"/>
</dbReference>
<evidence type="ECO:0000256" key="3">
    <source>
        <dbReference type="ARBA" id="ARBA00023163"/>
    </source>
</evidence>
<evidence type="ECO:0000256" key="5">
    <source>
        <dbReference type="SAM" id="MobiDB-lite"/>
    </source>
</evidence>
<comment type="caution">
    <text evidence="7">The sequence shown here is derived from an EMBL/GenBank/DDBJ whole genome shotgun (WGS) entry which is preliminary data.</text>
</comment>
<dbReference type="Proteomes" id="UP000578449">
    <property type="component" value="Unassembled WGS sequence"/>
</dbReference>
<feature type="DNA-binding region" description="H-T-H motif" evidence="4">
    <location>
        <begin position="26"/>
        <end position="45"/>
    </location>
</feature>
<feature type="compositionally biased region" description="Polar residues" evidence="5">
    <location>
        <begin position="237"/>
        <end position="247"/>
    </location>
</feature>
<evidence type="ECO:0000313" key="8">
    <source>
        <dbReference type="Proteomes" id="UP000578449"/>
    </source>
</evidence>
<dbReference type="PANTHER" id="PTHR30055:SF234">
    <property type="entry name" value="HTH-TYPE TRANSCRIPTIONAL REGULATOR BETI"/>
    <property type="match status" value="1"/>
</dbReference>
<feature type="region of interest" description="Disordered" evidence="5">
    <location>
        <begin position="223"/>
        <end position="247"/>
    </location>
</feature>
<accession>A0A840PCP7</accession>
<dbReference type="RefSeq" id="WP_185051812.1">
    <property type="nucleotide sequence ID" value="NZ_BAABIX010000004.1"/>
</dbReference>
<dbReference type="PROSITE" id="PS01081">
    <property type="entry name" value="HTH_TETR_1"/>
    <property type="match status" value="1"/>
</dbReference>
<sequence>MGQDKAGRILDAAEALLIAYGYRKVTVDDVARRSGVGKGTVYLYWGSKRELFAAVLAREAAGQLAARLAALLADPGEVRLHRAMRLTYLEGMRRPLSRAFLTADRDALGELLAEGTTGPRLAAEKSDRTARYLDLLREHGLLTGDPLAQYRLSAVMTGFCLLDGLPGFRVDGLALEEKAEALAVTVRRAFEPDGEPEPAALRAAAEEAALLYREWLAELTAPLPGGGQDTSARGAGQVSQAAGDTLR</sequence>
<name>A0A840PCP7_9ACTN</name>
<dbReference type="SUPFAM" id="SSF46689">
    <property type="entry name" value="Homeodomain-like"/>
    <property type="match status" value="1"/>
</dbReference>
<keyword evidence="8" id="KW-1185">Reference proteome</keyword>
<dbReference type="EMBL" id="JACHGN010000009">
    <property type="protein sequence ID" value="MBB5134947.1"/>
    <property type="molecule type" value="Genomic_DNA"/>
</dbReference>
<dbReference type="PROSITE" id="PS50977">
    <property type="entry name" value="HTH_TETR_2"/>
    <property type="match status" value="1"/>
</dbReference>
<dbReference type="Pfam" id="PF00440">
    <property type="entry name" value="TetR_N"/>
    <property type="match status" value="1"/>
</dbReference>
<evidence type="ECO:0000256" key="1">
    <source>
        <dbReference type="ARBA" id="ARBA00023015"/>
    </source>
</evidence>
<evidence type="ECO:0000256" key="4">
    <source>
        <dbReference type="PROSITE-ProRule" id="PRU00335"/>
    </source>
</evidence>
<dbReference type="GO" id="GO:0003700">
    <property type="term" value="F:DNA-binding transcription factor activity"/>
    <property type="evidence" value="ECO:0007669"/>
    <property type="project" value="TreeGrafter"/>
</dbReference>
<dbReference type="Gene3D" id="1.10.357.10">
    <property type="entry name" value="Tetracycline Repressor, domain 2"/>
    <property type="match status" value="1"/>
</dbReference>
<dbReference type="PANTHER" id="PTHR30055">
    <property type="entry name" value="HTH-TYPE TRANSCRIPTIONAL REGULATOR RUTR"/>
    <property type="match status" value="1"/>
</dbReference>
<dbReference type="InterPro" id="IPR001647">
    <property type="entry name" value="HTH_TetR"/>
</dbReference>
<dbReference type="GO" id="GO:0000976">
    <property type="term" value="F:transcription cis-regulatory region binding"/>
    <property type="evidence" value="ECO:0007669"/>
    <property type="project" value="TreeGrafter"/>
</dbReference>
<feature type="domain" description="HTH tetR-type" evidence="6">
    <location>
        <begin position="3"/>
        <end position="63"/>
    </location>
</feature>
<evidence type="ECO:0000256" key="2">
    <source>
        <dbReference type="ARBA" id="ARBA00023125"/>
    </source>
</evidence>
<dbReference type="InterPro" id="IPR023772">
    <property type="entry name" value="DNA-bd_HTH_TetR-type_CS"/>
</dbReference>
<evidence type="ECO:0000313" key="7">
    <source>
        <dbReference type="EMBL" id="MBB5134947.1"/>
    </source>
</evidence>